<keyword evidence="4" id="KW-0564">Palmitate</keyword>
<dbReference type="PROSITE" id="PS51257">
    <property type="entry name" value="PROKAR_LIPOPROTEIN"/>
    <property type="match status" value="1"/>
</dbReference>
<evidence type="ECO:0000256" key="1">
    <source>
        <dbReference type="ARBA" id="ARBA00022475"/>
    </source>
</evidence>
<dbReference type="PANTHER" id="PTHR43649">
    <property type="entry name" value="ARABINOSE-BINDING PROTEIN-RELATED"/>
    <property type="match status" value="1"/>
</dbReference>
<dbReference type="InterPro" id="IPR006059">
    <property type="entry name" value="SBP"/>
</dbReference>
<sequence length="542" mass="60082">MHKRKSIMLLSVIMTIALAGCSGGNNSAKSPATASPGTETAEALADGKIVSSPLTLTYFVEMSGSPAPGVKSLNDMAAYQETEKKTGIHIDFKHPAGGQEKNQFNLLMSSGDYPDVIQWGWNDYPGGGVGAMNNGVIIPLNDYIDKFAPNLSKLLADNPAIKKEISTDDGRIFAFPFLRSDPYLRTYFGLGVRQDWLDKLNLQMPTTIDEWHNVLTAFKEGDPNGNGKADEIPLLIRKDTMLNFSNVFLNAWGTSGRFNLKDGKVLYGPVQPEYKQFLQTMRTWYVEGLIDRDYAGTDDKQKDAKWTGELLGSSEMAVGGGIGKYTNAMKAKNPDFNLVGAPYPTLVKGDKPVLGQLEPIFNSVGAAITKNNKHVEETVKWLDYKYGEEGSMLFNFGIEGKSYEMKDGFPTYTDEIMKNPDGLSFATALGRYAVPFGGPLVQDKRYQEQNASLPQQKDALNTWMNVENSNWLPPLSFTNDESARLAAIMTDITTFRDEMFDKFVMGAEPIDNFDSFVKTIEGMGLQEALEIQQAAYERYLKR</sequence>
<dbReference type="PANTHER" id="PTHR43649:SF33">
    <property type="entry name" value="POLYGALACTURONAN_RHAMNOGALACTURONAN-BINDING PROTEIN YTCQ"/>
    <property type="match status" value="1"/>
</dbReference>
<dbReference type="Gene3D" id="3.40.190.10">
    <property type="entry name" value="Periplasmic binding protein-like II"/>
    <property type="match status" value="2"/>
</dbReference>
<feature type="chain" id="PRO_5039336868" evidence="6">
    <location>
        <begin position="20"/>
        <end position="542"/>
    </location>
</feature>
<accession>A0A917HUC4</accession>
<gene>
    <name evidence="7" type="ORF">GCM10010918_55080</name>
</gene>
<protein>
    <submittedName>
        <fullName evidence="7">Sugar ABC transporter permease</fullName>
    </submittedName>
</protein>
<dbReference type="Pfam" id="PF01547">
    <property type="entry name" value="SBP_bac_1"/>
    <property type="match status" value="1"/>
</dbReference>
<dbReference type="Proteomes" id="UP000600247">
    <property type="component" value="Unassembled WGS sequence"/>
</dbReference>
<name>A0A917HUC4_9BACL</name>
<keyword evidence="2 6" id="KW-0732">Signal</keyword>
<dbReference type="AlphaFoldDB" id="A0A917HUC4"/>
<evidence type="ECO:0000313" key="8">
    <source>
        <dbReference type="Proteomes" id="UP000600247"/>
    </source>
</evidence>
<dbReference type="EMBL" id="BMHY01000021">
    <property type="protein sequence ID" value="GGG89330.1"/>
    <property type="molecule type" value="Genomic_DNA"/>
</dbReference>
<keyword evidence="8" id="KW-1185">Reference proteome</keyword>
<dbReference type="SUPFAM" id="SSF53850">
    <property type="entry name" value="Periplasmic binding protein-like II"/>
    <property type="match status" value="1"/>
</dbReference>
<keyword evidence="1" id="KW-1003">Cell membrane</keyword>
<evidence type="ECO:0000256" key="4">
    <source>
        <dbReference type="ARBA" id="ARBA00023139"/>
    </source>
</evidence>
<comment type="caution">
    <text evidence="7">The sequence shown here is derived from an EMBL/GenBank/DDBJ whole genome shotgun (WGS) entry which is preliminary data.</text>
</comment>
<reference evidence="7 8" key="1">
    <citation type="journal article" date="2014" name="Int. J. Syst. Evol. Microbiol.">
        <title>Complete genome sequence of Corynebacterium casei LMG S-19264T (=DSM 44701T), isolated from a smear-ripened cheese.</title>
        <authorList>
            <consortium name="US DOE Joint Genome Institute (JGI-PGF)"/>
            <person name="Walter F."/>
            <person name="Albersmeier A."/>
            <person name="Kalinowski J."/>
            <person name="Ruckert C."/>
        </authorList>
    </citation>
    <scope>NUCLEOTIDE SEQUENCE [LARGE SCALE GENOMIC DNA]</scope>
    <source>
        <strain evidence="7 8">CGMCC 1.15286</strain>
    </source>
</reference>
<evidence type="ECO:0000256" key="5">
    <source>
        <dbReference type="ARBA" id="ARBA00023288"/>
    </source>
</evidence>
<organism evidence="7 8">
    <name type="scientific">Paenibacillus radicis</name>
    <name type="common">ex Gao et al. 2016</name>
    <dbReference type="NCBI Taxonomy" id="1737354"/>
    <lineage>
        <taxon>Bacteria</taxon>
        <taxon>Bacillati</taxon>
        <taxon>Bacillota</taxon>
        <taxon>Bacilli</taxon>
        <taxon>Bacillales</taxon>
        <taxon>Paenibacillaceae</taxon>
        <taxon>Paenibacillus</taxon>
    </lineage>
</organism>
<keyword evidence="3" id="KW-0472">Membrane</keyword>
<dbReference type="RefSeq" id="WP_188892892.1">
    <property type="nucleotide sequence ID" value="NZ_BMHY01000021.1"/>
</dbReference>
<dbReference type="InterPro" id="IPR050490">
    <property type="entry name" value="Bact_solute-bd_prot1"/>
</dbReference>
<evidence type="ECO:0000313" key="7">
    <source>
        <dbReference type="EMBL" id="GGG89330.1"/>
    </source>
</evidence>
<keyword evidence="5" id="KW-0449">Lipoprotein</keyword>
<evidence type="ECO:0000256" key="2">
    <source>
        <dbReference type="ARBA" id="ARBA00022729"/>
    </source>
</evidence>
<evidence type="ECO:0000256" key="6">
    <source>
        <dbReference type="SAM" id="SignalP"/>
    </source>
</evidence>
<evidence type="ECO:0000256" key="3">
    <source>
        <dbReference type="ARBA" id="ARBA00023136"/>
    </source>
</evidence>
<feature type="signal peptide" evidence="6">
    <location>
        <begin position="1"/>
        <end position="19"/>
    </location>
</feature>
<proteinExistence type="predicted"/>